<dbReference type="InterPro" id="IPR027417">
    <property type="entry name" value="P-loop_NTPase"/>
</dbReference>
<evidence type="ECO:0000313" key="1">
    <source>
        <dbReference type="EMBL" id="TWW11603.1"/>
    </source>
</evidence>
<gene>
    <name evidence="1" type="ORF">LABALGLTS371_03730</name>
</gene>
<organism evidence="1 2">
    <name type="scientific">Dellaglioa algida</name>
    <dbReference type="NCBI Taxonomy" id="105612"/>
    <lineage>
        <taxon>Bacteria</taxon>
        <taxon>Bacillati</taxon>
        <taxon>Bacillota</taxon>
        <taxon>Bacilli</taxon>
        <taxon>Lactobacillales</taxon>
        <taxon>Lactobacillaceae</taxon>
        <taxon>Dellaglioa</taxon>
    </lineage>
</organism>
<protein>
    <submittedName>
        <fullName evidence="1">Uncharacterized protein</fullName>
    </submittedName>
</protein>
<name>A0A5C6MBK5_9LACO</name>
<dbReference type="Proteomes" id="UP000321659">
    <property type="component" value="Unassembled WGS sequence"/>
</dbReference>
<comment type="caution">
    <text evidence="1">The sequence shown here is derived from an EMBL/GenBank/DDBJ whole genome shotgun (WGS) entry which is preliminary data.</text>
</comment>
<accession>A0A5C6MBK5</accession>
<dbReference type="AlphaFoldDB" id="A0A5C6MBK5"/>
<evidence type="ECO:0000313" key="2">
    <source>
        <dbReference type="Proteomes" id="UP000321659"/>
    </source>
</evidence>
<dbReference type="Gene3D" id="3.40.50.300">
    <property type="entry name" value="P-loop containing nucleotide triphosphate hydrolases"/>
    <property type="match status" value="1"/>
</dbReference>
<sequence length="185" mass="21522">MQIKKRNKMSDLVEKIFPTNSVSIVLDQSSEFTNQLLDQNLLHSKLIELVTVDDLKLLVPYLTVTQNMSLTQKNYKKEEKSIISKLIYGHHFNRHSPNFMDKKITSLNQMDRAIILLFRAILNNNSIIILTNLIDTFSITETRFFIDFVTELTFQLNLRIIITTNQPELLTQPQVTPFNKSPLIK</sequence>
<reference evidence="1 2" key="1">
    <citation type="submission" date="2019-04" db="EMBL/GenBank/DDBJ databases">
        <title>In vitro growth and metabolic characteristics of meat-borne Lactobacillus algidus strains.</title>
        <authorList>
            <person name="Sade E."/>
            <person name="Per J."/>
            <person name="Tytti H."/>
            <person name="Johanna B.K."/>
        </authorList>
    </citation>
    <scope>NUCLEOTIDE SEQUENCE [LARGE SCALE GENOMIC DNA]</scope>
    <source>
        <strain evidence="1 2">LTS37-1</strain>
    </source>
</reference>
<dbReference type="EMBL" id="SRRQ01000002">
    <property type="protein sequence ID" value="TWW11603.1"/>
    <property type="molecule type" value="Genomic_DNA"/>
</dbReference>
<dbReference type="SUPFAM" id="SSF52540">
    <property type="entry name" value="P-loop containing nucleoside triphosphate hydrolases"/>
    <property type="match status" value="1"/>
</dbReference>
<dbReference type="RefSeq" id="WP_146302405.1">
    <property type="nucleotide sequence ID" value="NZ_JANXKU010000002.1"/>
</dbReference>
<proteinExistence type="predicted"/>